<evidence type="ECO:0000256" key="4">
    <source>
        <dbReference type="ARBA" id="ARBA00022801"/>
    </source>
</evidence>
<evidence type="ECO:0000313" key="11">
    <source>
        <dbReference type="EMBL" id="PZG01514.1"/>
    </source>
</evidence>
<dbReference type="Gene3D" id="2.40.128.340">
    <property type="match status" value="1"/>
</dbReference>
<dbReference type="EMBL" id="POUB01000027">
    <property type="protein sequence ID" value="PZG01514.1"/>
    <property type="molecule type" value="Genomic_DNA"/>
</dbReference>
<dbReference type="SUPFAM" id="SSF52743">
    <property type="entry name" value="Subtilisin-like"/>
    <property type="match status" value="1"/>
</dbReference>
<dbReference type="Gene3D" id="3.30.70.80">
    <property type="entry name" value="Peptidase S8 propeptide/proteinase inhibitor I9"/>
    <property type="match status" value="1"/>
</dbReference>
<dbReference type="InterPro" id="IPR015500">
    <property type="entry name" value="Peptidase_S8_subtilisin-rel"/>
</dbReference>
<proteinExistence type="inferred from homology"/>
<evidence type="ECO:0000259" key="9">
    <source>
        <dbReference type="Pfam" id="PF00082"/>
    </source>
</evidence>
<dbReference type="SUPFAM" id="SSF69318">
    <property type="entry name" value="Integrin alpha N-terminal domain"/>
    <property type="match status" value="1"/>
</dbReference>
<evidence type="ECO:0008006" key="13">
    <source>
        <dbReference type="Google" id="ProtNLM"/>
    </source>
</evidence>
<dbReference type="Pfam" id="PF05922">
    <property type="entry name" value="Inhibitor_I9"/>
    <property type="match status" value="1"/>
</dbReference>
<evidence type="ECO:0000259" key="10">
    <source>
        <dbReference type="Pfam" id="PF05922"/>
    </source>
</evidence>
<keyword evidence="12" id="KW-1185">Reference proteome</keyword>
<accession>A0A2W2E9D8</accession>
<evidence type="ECO:0000256" key="3">
    <source>
        <dbReference type="ARBA" id="ARBA00022729"/>
    </source>
</evidence>
<dbReference type="RefSeq" id="WP_111133353.1">
    <property type="nucleotide sequence ID" value="NZ_POUB01000027.1"/>
</dbReference>
<feature type="active site" description="Charge relay system" evidence="6">
    <location>
        <position position="198"/>
    </location>
</feature>
<dbReference type="InterPro" id="IPR037045">
    <property type="entry name" value="S8pro/Inhibitor_I9_sf"/>
</dbReference>
<evidence type="ECO:0000313" key="12">
    <source>
        <dbReference type="Proteomes" id="UP000248749"/>
    </source>
</evidence>
<sequence>MTGPGSARRARSGRWRAAAAGATLLALVTSLFAVAPPATAAGGVFLPATDGIKGEYVVMLSIKDSGMVDEFAKNVAEKYQGTLQHVYRNLLPGFAIELSAEAAKELSGFPEVAYVEQNALLYPQDVQTDPPYNLDAIDQRAGLNDEYHFDTTGATVHAYVLDSGMRHTHEDFEGRATGDVSFVPHGIDRWGTGDCSGHGTKMAGTIGGRLHGVAKKVRLHTVRIAGCYPGTVAQGIAGLDWIAANAIRPAVVNISSATPGNRSLDEAVTRLIGRGITVVAAAGNHADDACLFSPARIPDVITVSSVHLLLERMDYANYGPCVDLFAMADRIPTTTADSDTSTGLGGGTSIAAPHVTGLVARYLERFPTATPQLVAARLADEARRDRIVDTRGATNLMVYADPGGPGNDGFGGRGADVNGDGRDDIISFGRGAGADVHVALSTGGGFGPATRWHEYFAAGNEIPLLGDVDGDRRADLITFTRGGSADVYVARSTSTSFGPSERWHTAFAGGTQTPLVGDFNGDGRDDIATLTREGSRDVYVALSDGSSFVGTGVRWHDDFAGDDQVPLVGDVNGDGRDDIVGFRRFGFSDVTVALSTGSGFVAGPQRWLDYFLDPAVESTLVPVVGDFNGDGRDDVAAVNRATYGVAVGISDGRRFLPPTRWGWTFAGGITLPGAGDFDGDRRDDMVGFARGTSGEVLVGRSTGGSFSNAVRWGGGFAPASEVPMPAVLW</sequence>
<dbReference type="PROSITE" id="PS51892">
    <property type="entry name" value="SUBTILASE"/>
    <property type="match status" value="1"/>
</dbReference>
<feature type="active site" description="Charge relay system" evidence="6">
    <location>
        <position position="349"/>
    </location>
</feature>
<dbReference type="InterPro" id="IPR036852">
    <property type="entry name" value="Peptidase_S8/S53_dom_sf"/>
</dbReference>
<dbReference type="CDD" id="cd04077">
    <property type="entry name" value="Peptidases_S8_PCSK9_ProteinaseK_like"/>
    <property type="match status" value="1"/>
</dbReference>
<feature type="active site" description="Charge relay system" evidence="6">
    <location>
        <position position="162"/>
    </location>
</feature>
<dbReference type="InterPro" id="IPR034193">
    <property type="entry name" value="PCSK9_ProteinaseK-like"/>
</dbReference>
<evidence type="ECO:0000256" key="6">
    <source>
        <dbReference type="PROSITE-ProRule" id="PRU01240"/>
    </source>
</evidence>
<feature type="chain" id="PRO_5016016658" description="Peptidase S8/S53 domain-containing protein" evidence="8">
    <location>
        <begin position="41"/>
        <end position="729"/>
    </location>
</feature>
<dbReference type="PANTHER" id="PTHR43806">
    <property type="entry name" value="PEPTIDASE S8"/>
    <property type="match status" value="1"/>
</dbReference>
<comment type="caution">
    <text evidence="11">The sequence shown here is derived from an EMBL/GenBank/DDBJ whole genome shotgun (WGS) entry which is preliminary data.</text>
</comment>
<keyword evidence="3 8" id="KW-0732">Signal</keyword>
<dbReference type="PROSITE" id="PS00138">
    <property type="entry name" value="SUBTILASE_SER"/>
    <property type="match status" value="1"/>
</dbReference>
<dbReference type="Gene3D" id="2.130.10.130">
    <property type="entry name" value="Integrin alpha, N-terminal"/>
    <property type="match status" value="1"/>
</dbReference>
<evidence type="ECO:0000256" key="7">
    <source>
        <dbReference type="RuleBase" id="RU003355"/>
    </source>
</evidence>
<dbReference type="FunFam" id="3.40.50.200:FF:000016">
    <property type="entry name" value="Proprotein convertase subtilisin/kexin type 9"/>
    <property type="match status" value="1"/>
</dbReference>
<gene>
    <name evidence="11" type="ORF">C1I99_06810</name>
</gene>
<keyword evidence="2 6" id="KW-0645">Protease</keyword>
<dbReference type="AlphaFoldDB" id="A0A2W2E9D8"/>
<dbReference type="Proteomes" id="UP000248749">
    <property type="component" value="Unassembled WGS sequence"/>
</dbReference>
<dbReference type="InterPro" id="IPR000209">
    <property type="entry name" value="Peptidase_S8/S53_dom"/>
</dbReference>
<dbReference type="GO" id="GO:0006508">
    <property type="term" value="P:proteolysis"/>
    <property type="evidence" value="ECO:0007669"/>
    <property type="project" value="UniProtKB-KW"/>
</dbReference>
<dbReference type="PROSITE" id="PS00136">
    <property type="entry name" value="SUBTILASE_ASP"/>
    <property type="match status" value="1"/>
</dbReference>
<protein>
    <recommendedName>
        <fullName evidence="13">Peptidase S8/S53 domain-containing protein</fullName>
    </recommendedName>
</protein>
<dbReference type="SUPFAM" id="SSF54897">
    <property type="entry name" value="Protease propeptides/inhibitors"/>
    <property type="match status" value="1"/>
</dbReference>
<dbReference type="Gene3D" id="3.40.50.200">
    <property type="entry name" value="Peptidase S8/S53 domain"/>
    <property type="match status" value="1"/>
</dbReference>
<dbReference type="InterPro" id="IPR010259">
    <property type="entry name" value="S8pro/Inhibitor_I9"/>
</dbReference>
<keyword evidence="5 6" id="KW-0720">Serine protease</keyword>
<dbReference type="InterPro" id="IPR023827">
    <property type="entry name" value="Peptidase_S8_Asp-AS"/>
</dbReference>
<comment type="similarity">
    <text evidence="1 6 7">Belongs to the peptidase S8 family.</text>
</comment>
<dbReference type="InterPro" id="IPR013517">
    <property type="entry name" value="FG-GAP"/>
</dbReference>
<evidence type="ECO:0000256" key="8">
    <source>
        <dbReference type="SAM" id="SignalP"/>
    </source>
</evidence>
<keyword evidence="4 6" id="KW-0378">Hydrolase</keyword>
<feature type="signal peptide" evidence="8">
    <location>
        <begin position="1"/>
        <end position="40"/>
    </location>
</feature>
<dbReference type="Pfam" id="PF13517">
    <property type="entry name" value="FG-GAP_3"/>
    <property type="match status" value="2"/>
</dbReference>
<feature type="domain" description="Peptidase S8/S53" evidence="9">
    <location>
        <begin position="160"/>
        <end position="383"/>
    </location>
</feature>
<dbReference type="OrthoDB" id="5478064at2"/>
<dbReference type="InterPro" id="IPR023828">
    <property type="entry name" value="Peptidase_S8_Ser-AS"/>
</dbReference>
<evidence type="ECO:0000256" key="2">
    <source>
        <dbReference type="ARBA" id="ARBA00022670"/>
    </source>
</evidence>
<name>A0A2W2E9D8_9ACTN</name>
<dbReference type="PANTHER" id="PTHR43806:SF11">
    <property type="entry name" value="CEREVISIN-RELATED"/>
    <property type="match status" value="1"/>
</dbReference>
<reference evidence="11 12" key="1">
    <citation type="submission" date="2018-01" db="EMBL/GenBank/DDBJ databases">
        <title>Draft genome sequence of Salinispora sp. 13K206.</title>
        <authorList>
            <person name="Sahin N."/>
            <person name="Saygin H."/>
            <person name="Ay H."/>
        </authorList>
    </citation>
    <scope>NUCLEOTIDE SEQUENCE [LARGE SCALE GENOMIC DNA]</scope>
    <source>
        <strain evidence="11 12">13K206</strain>
    </source>
</reference>
<organism evidence="11 12">
    <name type="scientific">Micromonospora deserti</name>
    <dbReference type="NCBI Taxonomy" id="2070366"/>
    <lineage>
        <taxon>Bacteria</taxon>
        <taxon>Bacillati</taxon>
        <taxon>Actinomycetota</taxon>
        <taxon>Actinomycetes</taxon>
        <taxon>Micromonosporales</taxon>
        <taxon>Micromonosporaceae</taxon>
        <taxon>Micromonospora</taxon>
    </lineage>
</organism>
<evidence type="ECO:0000256" key="1">
    <source>
        <dbReference type="ARBA" id="ARBA00011073"/>
    </source>
</evidence>
<evidence type="ECO:0000256" key="5">
    <source>
        <dbReference type="ARBA" id="ARBA00022825"/>
    </source>
</evidence>
<dbReference type="GO" id="GO:0005615">
    <property type="term" value="C:extracellular space"/>
    <property type="evidence" value="ECO:0007669"/>
    <property type="project" value="TreeGrafter"/>
</dbReference>
<feature type="domain" description="Inhibitor I9" evidence="10">
    <location>
        <begin position="77"/>
        <end position="120"/>
    </location>
</feature>
<dbReference type="Pfam" id="PF00082">
    <property type="entry name" value="Peptidase_S8"/>
    <property type="match status" value="1"/>
</dbReference>
<dbReference type="InterPro" id="IPR050131">
    <property type="entry name" value="Peptidase_S8_subtilisin-like"/>
</dbReference>
<dbReference type="InterPro" id="IPR028994">
    <property type="entry name" value="Integrin_alpha_N"/>
</dbReference>
<dbReference type="GO" id="GO:0004252">
    <property type="term" value="F:serine-type endopeptidase activity"/>
    <property type="evidence" value="ECO:0007669"/>
    <property type="project" value="UniProtKB-UniRule"/>
</dbReference>
<dbReference type="PRINTS" id="PR00723">
    <property type="entry name" value="SUBTILISIN"/>
</dbReference>